<evidence type="ECO:0000313" key="2">
    <source>
        <dbReference type="EMBL" id="MBP1963220.1"/>
    </source>
</evidence>
<dbReference type="InterPro" id="IPR014710">
    <property type="entry name" value="RmlC-like_jellyroll"/>
</dbReference>
<protein>
    <recommendedName>
        <fullName evidence="1">Cupin type-2 domain-containing protein</fullName>
    </recommendedName>
</protein>
<evidence type="ECO:0000313" key="3">
    <source>
        <dbReference type="Proteomes" id="UP001519344"/>
    </source>
</evidence>
<dbReference type="InterPro" id="IPR011051">
    <property type="entry name" value="RmlC_Cupin_sf"/>
</dbReference>
<dbReference type="SUPFAM" id="SSF51182">
    <property type="entry name" value="RmlC-like cupins"/>
    <property type="match status" value="1"/>
</dbReference>
<dbReference type="InterPro" id="IPR013096">
    <property type="entry name" value="Cupin_2"/>
</dbReference>
<sequence length="175" mass="20454">MHLFVNSVAHVPYHWHKEVENIYVLQGAVTILVDQQQYDLKQDDIIVVNSMSVHKLERTLQDNVLLSLQFSPILLEGETFIACNSSGKTMEDQGCYNQIRRYLAQFVWESTKTATGFRSFSLGLLHLFQRKDRHAVSKIFDAKVFQMFGQNWLIDRSPDRLIEEMIQNFVLMRSK</sequence>
<feature type="domain" description="Cupin type-2" evidence="1">
    <location>
        <begin position="11"/>
        <end position="57"/>
    </location>
</feature>
<organism evidence="2 3">
    <name type="scientific">Paenibacillus aceris</name>
    <dbReference type="NCBI Taxonomy" id="869555"/>
    <lineage>
        <taxon>Bacteria</taxon>
        <taxon>Bacillati</taxon>
        <taxon>Bacillota</taxon>
        <taxon>Bacilli</taxon>
        <taxon>Bacillales</taxon>
        <taxon>Paenibacillaceae</taxon>
        <taxon>Paenibacillus</taxon>
    </lineage>
</organism>
<proteinExistence type="predicted"/>
<name>A0ABS4HX45_9BACL</name>
<reference evidence="2 3" key="1">
    <citation type="submission" date="2021-03" db="EMBL/GenBank/DDBJ databases">
        <title>Genomic Encyclopedia of Type Strains, Phase IV (KMG-IV): sequencing the most valuable type-strain genomes for metagenomic binning, comparative biology and taxonomic classification.</title>
        <authorList>
            <person name="Goeker M."/>
        </authorList>
    </citation>
    <scope>NUCLEOTIDE SEQUENCE [LARGE SCALE GENOMIC DNA]</scope>
    <source>
        <strain evidence="2 3">DSM 24950</strain>
    </source>
</reference>
<dbReference type="Gene3D" id="2.60.120.10">
    <property type="entry name" value="Jelly Rolls"/>
    <property type="match status" value="1"/>
</dbReference>
<evidence type="ECO:0000259" key="1">
    <source>
        <dbReference type="Pfam" id="PF07883"/>
    </source>
</evidence>
<accession>A0ABS4HX45</accession>
<gene>
    <name evidence="2" type="ORF">J2Z65_002436</name>
</gene>
<dbReference type="Proteomes" id="UP001519344">
    <property type="component" value="Unassembled WGS sequence"/>
</dbReference>
<dbReference type="EMBL" id="JAGGKV010000005">
    <property type="protein sequence ID" value="MBP1963220.1"/>
    <property type="molecule type" value="Genomic_DNA"/>
</dbReference>
<dbReference type="Pfam" id="PF07883">
    <property type="entry name" value="Cupin_2"/>
    <property type="match status" value="1"/>
</dbReference>
<keyword evidence="3" id="KW-1185">Reference proteome</keyword>
<dbReference type="RefSeq" id="WP_240159991.1">
    <property type="nucleotide sequence ID" value="NZ_JAAOZR010000045.1"/>
</dbReference>
<comment type="caution">
    <text evidence="2">The sequence shown here is derived from an EMBL/GenBank/DDBJ whole genome shotgun (WGS) entry which is preliminary data.</text>
</comment>